<dbReference type="EC" id="2.7.1.130" evidence="3 13"/>
<dbReference type="GO" id="GO:0009244">
    <property type="term" value="P:lipopolysaccharide core region biosynthetic process"/>
    <property type="evidence" value="ECO:0007669"/>
    <property type="project" value="TreeGrafter"/>
</dbReference>
<dbReference type="UniPathway" id="UPA00359">
    <property type="reaction ID" value="UER00482"/>
</dbReference>
<keyword evidence="11 13" id="KW-0443">Lipid metabolism</keyword>
<dbReference type="NCBIfam" id="TIGR00682">
    <property type="entry name" value="lpxK"/>
    <property type="match status" value="1"/>
</dbReference>
<dbReference type="PANTHER" id="PTHR42724:SF1">
    <property type="entry name" value="TETRAACYLDISACCHARIDE 4'-KINASE, MITOCHONDRIAL-RELATED"/>
    <property type="match status" value="1"/>
</dbReference>
<dbReference type="GO" id="GO:0009029">
    <property type="term" value="F:lipid-A 4'-kinase activity"/>
    <property type="evidence" value="ECO:0007669"/>
    <property type="project" value="UniProtKB-UniRule"/>
</dbReference>
<comment type="function">
    <text evidence="1 13">Transfers the gamma-phosphate of ATP to the 4'-position of a tetraacyldisaccharide 1-phosphate intermediate (termed DS-1-P) to form tetraacyldisaccharide 1,4'-bis-phosphate (lipid IVA).</text>
</comment>
<dbReference type="RefSeq" id="WP_053997684.1">
    <property type="nucleotide sequence ID" value="NZ_JXMU01000002.1"/>
</dbReference>
<keyword evidence="7 13" id="KW-0808">Transferase</keyword>
<organism evidence="14 15">
    <name type="scientific">Ahrensia marina</name>
    <dbReference type="NCBI Taxonomy" id="1514904"/>
    <lineage>
        <taxon>Bacteria</taxon>
        <taxon>Pseudomonadati</taxon>
        <taxon>Pseudomonadota</taxon>
        <taxon>Alphaproteobacteria</taxon>
        <taxon>Hyphomicrobiales</taxon>
        <taxon>Ahrensiaceae</taxon>
        <taxon>Ahrensia</taxon>
    </lineage>
</organism>
<dbReference type="SUPFAM" id="SSF52540">
    <property type="entry name" value="P-loop containing nucleoside triphosphate hydrolases"/>
    <property type="match status" value="1"/>
</dbReference>
<evidence type="ECO:0000256" key="4">
    <source>
        <dbReference type="ARBA" id="ARBA00016436"/>
    </source>
</evidence>
<dbReference type="Proteomes" id="UP000038011">
    <property type="component" value="Unassembled WGS sequence"/>
</dbReference>
<protein>
    <recommendedName>
        <fullName evidence="4 13">Tetraacyldisaccharide 4'-kinase</fullName>
        <ecNumber evidence="3 13">2.7.1.130</ecNumber>
    </recommendedName>
    <alternativeName>
        <fullName evidence="12 13">Lipid A 4'-kinase</fullName>
    </alternativeName>
</protein>
<keyword evidence="5 13" id="KW-0444">Lipid biosynthesis</keyword>
<evidence type="ECO:0000256" key="7">
    <source>
        <dbReference type="ARBA" id="ARBA00022679"/>
    </source>
</evidence>
<comment type="caution">
    <text evidence="14">The sequence shown here is derived from an EMBL/GenBank/DDBJ whole genome shotgun (WGS) entry which is preliminary data.</text>
</comment>
<evidence type="ECO:0000256" key="12">
    <source>
        <dbReference type="ARBA" id="ARBA00029757"/>
    </source>
</evidence>
<evidence type="ECO:0000313" key="14">
    <source>
        <dbReference type="EMBL" id="KPB02574.1"/>
    </source>
</evidence>
<keyword evidence="8 13" id="KW-0547">Nucleotide-binding</keyword>
<evidence type="ECO:0000256" key="1">
    <source>
        <dbReference type="ARBA" id="ARBA00002274"/>
    </source>
</evidence>
<comment type="similarity">
    <text evidence="13">Belongs to the LpxK family.</text>
</comment>
<proteinExistence type="inferred from homology"/>
<evidence type="ECO:0000256" key="6">
    <source>
        <dbReference type="ARBA" id="ARBA00022556"/>
    </source>
</evidence>
<evidence type="ECO:0000256" key="2">
    <source>
        <dbReference type="ARBA" id="ARBA00004870"/>
    </source>
</evidence>
<sequence length="346" mass="37788">MAGNETPPFWYDAPGVKSLLASPVSQLYAYIARRRMDKAQPKRVLAPVLCIGNLTVGGTGKTPTAIAIAKAAIKHKYRPGFVSRGYGGIHVRSHLVDPQNDTATAVGDEPLLLARYAPTIVGHNRATSAQNLIDQGCDFIIMDDGFQSRTLHYDYALITLDARRGIGNGSVIPGGPLRAPLIDQIRWATAILRIGDGDRGDRVIRAASRAAKPIMHGHLEPANVREISGKQVLAFAGIGDPTKFYETLKKYGCYLADTHSFADHHVYTHNEARQLLEKASSEGLELVTTEKDAVRLTHIEGPLAELKERTHVLPVSLVFETKTDADSIIMETAEKYHQARIKNGSI</sequence>
<dbReference type="STRING" id="1514904.SU32_02145"/>
<name>A0A0N0VMC7_9HYPH</name>
<evidence type="ECO:0000256" key="11">
    <source>
        <dbReference type="ARBA" id="ARBA00023098"/>
    </source>
</evidence>
<evidence type="ECO:0000313" key="15">
    <source>
        <dbReference type="Proteomes" id="UP000038011"/>
    </source>
</evidence>
<dbReference type="OrthoDB" id="9766423at2"/>
<evidence type="ECO:0000256" key="13">
    <source>
        <dbReference type="HAMAP-Rule" id="MF_00409"/>
    </source>
</evidence>
<evidence type="ECO:0000256" key="10">
    <source>
        <dbReference type="ARBA" id="ARBA00022840"/>
    </source>
</evidence>
<keyword evidence="9 13" id="KW-0418">Kinase</keyword>
<keyword evidence="15" id="KW-1185">Reference proteome</keyword>
<evidence type="ECO:0000256" key="5">
    <source>
        <dbReference type="ARBA" id="ARBA00022516"/>
    </source>
</evidence>
<dbReference type="GO" id="GO:0009245">
    <property type="term" value="P:lipid A biosynthetic process"/>
    <property type="evidence" value="ECO:0007669"/>
    <property type="project" value="UniProtKB-UniRule"/>
</dbReference>
<dbReference type="EMBL" id="JXMU01000002">
    <property type="protein sequence ID" value="KPB02574.1"/>
    <property type="molecule type" value="Genomic_DNA"/>
</dbReference>
<feature type="binding site" evidence="13">
    <location>
        <begin position="55"/>
        <end position="62"/>
    </location>
    <ligand>
        <name>ATP</name>
        <dbReference type="ChEBI" id="CHEBI:30616"/>
    </ligand>
</feature>
<dbReference type="InterPro" id="IPR027417">
    <property type="entry name" value="P-loop_NTPase"/>
</dbReference>
<dbReference type="PATRIC" id="fig|1514904.3.peg.1630"/>
<dbReference type="GO" id="GO:0005886">
    <property type="term" value="C:plasma membrane"/>
    <property type="evidence" value="ECO:0007669"/>
    <property type="project" value="TreeGrafter"/>
</dbReference>
<accession>A0A0N0VMC7</accession>
<comment type="pathway">
    <text evidence="2 13">Glycolipid biosynthesis; lipid IV(A) biosynthesis; lipid IV(A) from (3R)-3-hydroxytetradecanoyl-[acyl-carrier-protein] and UDP-N-acetyl-alpha-D-glucosamine: step 6/6.</text>
</comment>
<keyword evidence="6 13" id="KW-0441">Lipid A biosynthesis</keyword>
<dbReference type="HAMAP" id="MF_00409">
    <property type="entry name" value="LpxK"/>
    <property type="match status" value="1"/>
</dbReference>
<evidence type="ECO:0000256" key="9">
    <source>
        <dbReference type="ARBA" id="ARBA00022777"/>
    </source>
</evidence>
<comment type="catalytic activity">
    <reaction evidence="13">
        <text>a lipid A disaccharide + ATP = a lipid IVA + ADP + H(+)</text>
        <dbReference type="Rhea" id="RHEA:67840"/>
        <dbReference type="ChEBI" id="CHEBI:15378"/>
        <dbReference type="ChEBI" id="CHEBI:30616"/>
        <dbReference type="ChEBI" id="CHEBI:176343"/>
        <dbReference type="ChEBI" id="CHEBI:176425"/>
        <dbReference type="ChEBI" id="CHEBI:456216"/>
        <dbReference type="EC" id="2.7.1.130"/>
    </reaction>
</comment>
<evidence type="ECO:0000256" key="3">
    <source>
        <dbReference type="ARBA" id="ARBA00012071"/>
    </source>
</evidence>
<evidence type="ECO:0000256" key="8">
    <source>
        <dbReference type="ARBA" id="ARBA00022741"/>
    </source>
</evidence>
<keyword evidence="10 13" id="KW-0067">ATP-binding</keyword>
<dbReference type="GO" id="GO:0005524">
    <property type="term" value="F:ATP binding"/>
    <property type="evidence" value="ECO:0007669"/>
    <property type="project" value="UniProtKB-UniRule"/>
</dbReference>
<gene>
    <name evidence="13" type="primary">lpxK</name>
    <name evidence="14" type="ORF">SU32_02145</name>
</gene>
<dbReference type="InterPro" id="IPR003758">
    <property type="entry name" value="LpxK"/>
</dbReference>
<dbReference type="AlphaFoldDB" id="A0A0N0VMC7"/>
<dbReference type="PANTHER" id="PTHR42724">
    <property type="entry name" value="TETRAACYLDISACCHARIDE 4'-KINASE"/>
    <property type="match status" value="1"/>
</dbReference>
<dbReference type="Pfam" id="PF02606">
    <property type="entry name" value="LpxK"/>
    <property type="match status" value="1"/>
</dbReference>
<reference evidence="14 15" key="1">
    <citation type="submission" date="2015-01" db="EMBL/GenBank/DDBJ databases">
        <title>Ahrensia donghaiensis sp. nov., a novel dimethylsulphoniopropionate-cleavage bacterium isolated from seawater and emended descriptions of the genus Ahrensia and Ahrensia kielensis.</title>
        <authorList>
            <person name="Liu J."/>
        </authorList>
    </citation>
    <scope>NUCLEOTIDE SEQUENCE [LARGE SCALE GENOMIC DNA]</scope>
    <source>
        <strain evidence="14 15">LZD062</strain>
    </source>
</reference>